<protein>
    <submittedName>
        <fullName evidence="2">Pimeloyl-ACP methyl ester carboxylesterase</fullName>
    </submittedName>
</protein>
<dbReference type="PANTHER" id="PTHR43798">
    <property type="entry name" value="MONOACYLGLYCEROL LIPASE"/>
    <property type="match status" value="1"/>
</dbReference>
<reference evidence="3" key="1">
    <citation type="submission" date="2016-10" db="EMBL/GenBank/DDBJ databases">
        <authorList>
            <person name="Varghese N."/>
            <person name="Submissions S."/>
        </authorList>
    </citation>
    <scope>NUCLEOTIDE SEQUENCE [LARGE SCALE GENOMIC DNA]</scope>
    <source>
        <strain evidence="3">CGMCC 1.8711</strain>
    </source>
</reference>
<evidence type="ECO:0000313" key="2">
    <source>
        <dbReference type="EMBL" id="SFR43029.1"/>
    </source>
</evidence>
<dbReference type="STRING" id="555875.SAMN04488124_1226"/>
<dbReference type="InterPro" id="IPR050266">
    <property type="entry name" value="AB_hydrolase_sf"/>
</dbReference>
<proteinExistence type="predicted"/>
<organism evidence="2 3">
    <name type="scientific">Halogeometricum limi</name>
    <dbReference type="NCBI Taxonomy" id="555875"/>
    <lineage>
        <taxon>Archaea</taxon>
        <taxon>Methanobacteriati</taxon>
        <taxon>Methanobacteriota</taxon>
        <taxon>Stenosarchaea group</taxon>
        <taxon>Halobacteria</taxon>
        <taxon>Halobacteriales</taxon>
        <taxon>Haloferacaceae</taxon>
        <taxon>Halogeometricum</taxon>
    </lineage>
</organism>
<dbReference type="Proteomes" id="UP000243250">
    <property type="component" value="Unassembled WGS sequence"/>
</dbReference>
<accession>A0A1I6GLM7</accession>
<name>A0A1I6GLM7_9EURY</name>
<dbReference type="Gene3D" id="3.40.50.1820">
    <property type="entry name" value="alpha/beta hydrolase"/>
    <property type="match status" value="1"/>
</dbReference>
<sequence>MPTVRTDDIDTYYERRGDGPAIVFVHASMLDHSLWDAQVEALSDDYTTVVYDVRGHGMTGGSSAARYSVARYADDLRALLTALELDRPVVCGLSMGAMVAQTYAAQYPEDVSGVILAEPFTAPFVGAGDWLLRRVVLNALVLPVRLFGLERVERANVWLTERFAPGSGGDYDNVQRLRDSGPSMATAEFAKVAKSMARFHEESVDLSAIRAPSLVLFGEHGLPAVKAHVARLAASLSDVDVDEVPGAGHACNLDDPEYFTASVRRFLEAVSRPTEDTEVDADPSE</sequence>
<dbReference type="InterPro" id="IPR029058">
    <property type="entry name" value="AB_hydrolase_fold"/>
</dbReference>
<dbReference type="EMBL" id="FOYS01000002">
    <property type="protein sequence ID" value="SFR43029.1"/>
    <property type="molecule type" value="Genomic_DNA"/>
</dbReference>
<dbReference type="OrthoDB" id="111592at2157"/>
<feature type="domain" description="AB hydrolase-1" evidence="1">
    <location>
        <begin position="20"/>
        <end position="256"/>
    </location>
</feature>
<gene>
    <name evidence="2" type="ORF">SAMN04488124_1226</name>
</gene>
<dbReference type="AlphaFoldDB" id="A0A1I6GLM7"/>
<keyword evidence="3" id="KW-1185">Reference proteome</keyword>
<dbReference type="SUPFAM" id="SSF53474">
    <property type="entry name" value="alpha/beta-Hydrolases"/>
    <property type="match status" value="1"/>
</dbReference>
<dbReference type="Pfam" id="PF00561">
    <property type="entry name" value="Abhydrolase_1"/>
    <property type="match status" value="1"/>
</dbReference>
<dbReference type="InterPro" id="IPR000073">
    <property type="entry name" value="AB_hydrolase_1"/>
</dbReference>
<evidence type="ECO:0000313" key="3">
    <source>
        <dbReference type="Proteomes" id="UP000243250"/>
    </source>
</evidence>
<evidence type="ECO:0000259" key="1">
    <source>
        <dbReference type="Pfam" id="PF00561"/>
    </source>
</evidence>
<dbReference type="RefSeq" id="WP_089877960.1">
    <property type="nucleotide sequence ID" value="NZ_FOYS01000002.1"/>
</dbReference>